<keyword evidence="6" id="KW-1185">Reference proteome</keyword>
<dbReference type="GO" id="GO:0003677">
    <property type="term" value="F:DNA binding"/>
    <property type="evidence" value="ECO:0007669"/>
    <property type="project" value="UniProtKB-KW"/>
</dbReference>
<dbReference type="RefSeq" id="WP_052604816.1">
    <property type="nucleotide sequence ID" value="NZ_JXYS01000025.1"/>
</dbReference>
<dbReference type="Gene3D" id="1.10.10.10">
    <property type="entry name" value="Winged helix-like DNA-binding domain superfamily/Winged helix DNA-binding domain"/>
    <property type="match status" value="1"/>
</dbReference>
<evidence type="ECO:0000313" key="5">
    <source>
        <dbReference type="EMBL" id="KJF18121.1"/>
    </source>
</evidence>
<dbReference type="SUPFAM" id="SSF46785">
    <property type="entry name" value="Winged helix' DNA-binding domain"/>
    <property type="match status" value="1"/>
</dbReference>
<feature type="domain" description="HTH marR-type" evidence="4">
    <location>
        <begin position="1"/>
        <end position="154"/>
    </location>
</feature>
<dbReference type="Proteomes" id="UP000032360">
    <property type="component" value="Unassembled WGS sequence"/>
</dbReference>
<keyword evidence="2" id="KW-0238">DNA-binding</keyword>
<evidence type="ECO:0000256" key="3">
    <source>
        <dbReference type="ARBA" id="ARBA00023163"/>
    </source>
</evidence>
<keyword evidence="1" id="KW-0805">Transcription regulation</keyword>
<dbReference type="Pfam" id="PF01047">
    <property type="entry name" value="MarR"/>
    <property type="match status" value="1"/>
</dbReference>
<dbReference type="AlphaFoldDB" id="A0A0D8HLZ2"/>
<accession>A0A0D8HLZ2</accession>
<evidence type="ECO:0000256" key="2">
    <source>
        <dbReference type="ARBA" id="ARBA00023125"/>
    </source>
</evidence>
<comment type="caution">
    <text evidence="5">The sequence shown here is derived from an EMBL/GenBank/DDBJ whole genome shotgun (WGS) entry which is preliminary data.</text>
</comment>
<dbReference type="SMART" id="SM00347">
    <property type="entry name" value="HTH_MARR"/>
    <property type="match status" value="1"/>
</dbReference>
<proteinExistence type="predicted"/>
<evidence type="ECO:0000259" key="4">
    <source>
        <dbReference type="PROSITE" id="PS50995"/>
    </source>
</evidence>
<dbReference type="PANTHER" id="PTHR33164:SF64">
    <property type="entry name" value="TRANSCRIPTIONAL REGULATOR SLYA"/>
    <property type="match status" value="1"/>
</dbReference>
<dbReference type="PROSITE" id="PS50995">
    <property type="entry name" value="HTH_MARR_2"/>
    <property type="match status" value="1"/>
</dbReference>
<dbReference type="GO" id="GO:0003700">
    <property type="term" value="F:DNA-binding transcription factor activity"/>
    <property type="evidence" value="ECO:0007669"/>
    <property type="project" value="InterPro"/>
</dbReference>
<evidence type="ECO:0000256" key="1">
    <source>
        <dbReference type="ARBA" id="ARBA00023015"/>
    </source>
</evidence>
<sequence length="154" mass="17336">MAIAPRQNLDSEFDTPQASPGFLLWYTTNRWQASQRAALRPFGLTHVQFVALASLVWLKNKRVINQRDLASFASIDPMMTSQVLRSLEAKNLIVRSQDPLDKRAWLLSATEAGTELANQAIVAVERCDEEFFSRLIDVEAFVEQLKALSAIEEA</sequence>
<dbReference type="GO" id="GO:0006950">
    <property type="term" value="P:response to stress"/>
    <property type="evidence" value="ECO:0007669"/>
    <property type="project" value="TreeGrafter"/>
</dbReference>
<dbReference type="InterPro" id="IPR036388">
    <property type="entry name" value="WH-like_DNA-bd_sf"/>
</dbReference>
<keyword evidence="3" id="KW-0804">Transcription</keyword>
<dbReference type="PANTHER" id="PTHR33164">
    <property type="entry name" value="TRANSCRIPTIONAL REGULATOR, MARR FAMILY"/>
    <property type="match status" value="1"/>
</dbReference>
<name>A0A0D8HLZ2_9ACTN</name>
<evidence type="ECO:0000313" key="6">
    <source>
        <dbReference type="Proteomes" id="UP000032360"/>
    </source>
</evidence>
<reference evidence="5 6" key="1">
    <citation type="submission" date="2015-01" db="EMBL/GenBank/DDBJ databases">
        <title>Draft genome of the acidophilic iron oxidizer Acidithrix ferrooxidans strain Py-F3.</title>
        <authorList>
            <person name="Poehlein A."/>
            <person name="Eisen S."/>
            <person name="Schloemann M."/>
            <person name="Johnson B.D."/>
            <person name="Daniel R."/>
            <person name="Muehling M."/>
        </authorList>
    </citation>
    <scope>NUCLEOTIDE SEQUENCE [LARGE SCALE GENOMIC DNA]</scope>
    <source>
        <strain evidence="5 6">Py-F3</strain>
    </source>
</reference>
<dbReference type="OrthoDB" id="9806864at2"/>
<dbReference type="InterPro" id="IPR000835">
    <property type="entry name" value="HTH_MarR-typ"/>
</dbReference>
<protein>
    <submittedName>
        <fullName evidence="5">Multidrug resistance operon repressor</fullName>
    </submittedName>
</protein>
<dbReference type="EMBL" id="JXYS01000025">
    <property type="protein sequence ID" value="KJF18121.1"/>
    <property type="molecule type" value="Genomic_DNA"/>
</dbReference>
<gene>
    <name evidence="5" type="primary">mexR</name>
    <name evidence="5" type="ORF">AXFE_10220</name>
</gene>
<organism evidence="5 6">
    <name type="scientific">Acidithrix ferrooxidans</name>
    <dbReference type="NCBI Taxonomy" id="1280514"/>
    <lineage>
        <taxon>Bacteria</taxon>
        <taxon>Bacillati</taxon>
        <taxon>Actinomycetota</taxon>
        <taxon>Acidimicrobiia</taxon>
        <taxon>Acidimicrobiales</taxon>
        <taxon>Acidimicrobiaceae</taxon>
        <taxon>Acidithrix</taxon>
    </lineage>
</organism>
<dbReference type="InterPro" id="IPR036390">
    <property type="entry name" value="WH_DNA-bd_sf"/>
</dbReference>
<dbReference type="InterPro" id="IPR039422">
    <property type="entry name" value="MarR/SlyA-like"/>
</dbReference>
<dbReference type="STRING" id="1280514.AXFE_10220"/>